<gene>
    <name evidence="2" type="ORF">GCM10010178_86710</name>
</gene>
<evidence type="ECO:0000313" key="2">
    <source>
        <dbReference type="EMBL" id="GGU82917.1"/>
    </source>
</evidence>
<organism evidence="2 3">
    <name type="scientific">Lentzea flava</name>
    <dbReference type="NCBI Taxonomy" id="103732"/>
    <lineage>
        <taxon>Bacteria</taxon>
        <taxon>Bacillati</taxon>
        <taxon>Actinomycetota</taxon>
        <taxon>Actinomycetes</taxon>
        <taxon>Pseudonocardiales</taxon>
        <taxon>Pseudonocardiaceae</taxon>
        <taxon>Lentzea</taxon>
    </lineage>
</organism>
<comment type="caution">
    <text evidence="2">The sequence shown here is derived from an EMBL/GenBank/DDBJ whole genome shotgun (WGS) entry which is preliminary data.</text>
</comment>
<name>A0ABQ2VEG4_9PSEU</name>
<evidence type="ECO:0000256" key="1">
    <source>
        <dbReference type="SAM" id="MobiDB-lite"/>
    </source>
</evidence>
<dbReference type="EMBL" id="BMRE01000083">
    <property type="protein sequence ID" value="GGU82917.1"/>
    <property type="molecule type" value="Genomic_DNA"/>
</dbReference>
<dbReference type="Proteomes" id="UP000649573">
    <property type="component" value="Unassembled WGS sequence"/>
</dbReference>
<protein>
    <submittedName>
        <fullName evidence="2">Uncharacterized protein</fullName>
    </submittedName>
</protein>
<keyword evidence="3" id="KW-1185">Reference proteome</keyword>
<reference evidence="3" key="1">
    <citation type="journal article" date="2019" name="Int. J. Syst. Evol. Microbiol.">
        <title>The Global Catalogue of Microorganisms (GCM) 10K type strain sequencing project: providing services to taxonomists for standard genome sequencing and annotation.</title>
        <authorList>
            <consortium name="The Broad Institute Genomics Platform"/>
            <consortium name="The Broad Institute Genome Sequencing Center for Infectious Disease"/>
            <person name="Wu L."/>
            <person name="Ma J."/>
        </authorList>
    </citation>
    <scope>NUCLEOTIDE SEQUENCE [LARGE SCALE GENOMIC DNA]</scope>
    <source>
        <strain evidence="3">JCM 3296</strain>
    </source>
</reference>
<feature type="region of interest" description="Disordered" evidence="1">
    <location>
        <begin position="1"/>
        <end position="20"/>
    </location>
</feature>
<dbReference type="RefSeq" id="WP_189259631.1">
    <property type="nucleotide sequence ID" value="NZ_BMRE01000083.1"/>
</dbReference>
<sequence length="82" mass="9136">MLPADFAASAARQATGQDRVITPRQPLAKPRESDGDTFVSFNPMMGGNRRNWRQCLHLFESDVLPHLCTLTRLVGVPMRSPT</sequence>
<evidence type="ECO:0000313" key="3">
    <source>
        <dbReference type="Proteomes" id="UP000649573"/>
    </source>
</evidence>
<proteinExistence type="predicted"/>
<accession>A0ABQ2VEG4</accession>